<evidence type="ECO:0000313" key="1">
    <source>
        <dbReference type="EnsemblPlants" id="cds.evm.model.10.112"/>
    </source>
</evidence>
<accession>A0A803QII9</accession>
<protein>
    <submittedName>
        <fullName evidence="1">Uncharacterized protein</fullName>
    </submittedName>
</protein>
<dbReference type="InterPro" id="IPR004242">
    <property type="entry name" value="Transposase_21"/>
</dbReference>
<dbReference type="AlphaFoldDB" id="A0A803QII9"/>
<proteinExistence type="predicted"/>
<name>A0A803QII9_CANSA</name>
<dbReference type="OMA" id="MRWHYCK"/>
<reference evidence="1" key="1">
    <citation type="submission" date="2021-03" db="UniProtKB">
        <authorList>
            <consortium name="EnsemblPlants"/>
        </authorList>
    </citation>
    <scope>IDENTIFICATION</scope>
</reference>
<dbReference type="PANTHER" id="PTHR10775:SF185">
    <property type="entry name" value="OS08G0208400 PROTEIN"/>
    <property type="match status" value="1"/>
</dbReference>
<dbReference type="PANTHER" id="PTHR10775">
    <property type="entry name" value="OS08G0208400 PROTEIN"/>
    <property type="match status" value="1"/>
</dbReference>
<dbReference type="Pfam" id="PF02992">
    <property type="entry name" value="Transposase_21"/>
    <property type="match status" value="1"/>
</dbReference>
<keyword evidence="2" id="KW-1185">Reference proteome</keyword>
<sequence>MYSSRHTAEDMRWHYCKRPQEDGVIRHPTDSKSWKIFDELYPDFAAEHRNVRLGHNLDVMHIEKNVYDSVLGTLLSIDGKSKDTEKVRLDLADMTIRKKLHLYKVGDKWKKPPTSYTLSVTERQDFCEFVKSVKFPDGFAANLTKNVKDDKISRLKSITMC</sequence>
<dbReference type="EMBL" id="UZAU01000789">
    <property type="status" value="NOT_ANNOTATED_CDS"/>
    <property type="molecule type" value="Genomic_DNA"/>
</dbReference>
<dbReference type="Proteomes" id="UP000596661">
    <property type="component" value="Unassembled WGS sequence"/>
</dbReference>
<dbReference type="EnsemblPlants" id="evm.model.10.112">
    <property type="protein sequence ID" value="cds.evm.model.10.112"/>
    <property type="gene ID" value="evm.TU.10.112"/>
</dbReference>
<evidence type="ECO:0000313" key="2">
    <source>
        <dbReference type="Proteomes" id="UP000596661"/>
    </source>
</evidence>
<dbReference type="Gramene" id="evm.model.10.112">
    <property type="protein sequence ID" value="cds.evm.model.10.112"/>
    <property type="gene ID" value="evm.TU.10.112"/>
</dbReference>
<organism evidence="1 2">
    <name type="scientific">Cannabis sativa</name>
    <name type="common">Hemp</name>
    <name type="synonym">Marijuana</name>
    <dbReference type="NCBI Taxonomy" id="3483"/>
    <lineage>
        <taxon>Eukaryota</taxon>
        <taxon>Viridiplantae</taxon>
        <taxon>Streptophyta</taxon>
        <taxon>Embryophyta</taxon>
        <taxon>Tracheophyta</taxon>
        <taxon>Spermatophyta</taxon>
        <taxon>Magnoliopsida</taxon>
        <taxon>eudicotyledons</taxon>
        <taxon>Gunneridae</taxon>
        <taxon>Pentapetalae</taxon>
        <taxon>rosids</taxon>
        <taxon>fabids</taxon>
        <taxon>Rosales</taxon>
        <taxon>Cannabaceae</taxon>
        <taxon>Cannabis</taxon>
    </lineage>
</organism>